<dbReference type="PANTHER" id="PTHR45971:SF2">
    <property type="entry name" value="PROTEIN ASSOCIATED WITH UVRAG AS AUTOPHAGY ENHANCER"/>
    <property type="match status" value="1"/>
</dbReference>
<sequence length="951" mass="106503">MTQGLGGQQLVSGLWSLLAHSLAACSIHKLKRLPRPLLLETRVAAASARPLEAEPGVCTAPAGSAHRGERQDKEAREPELPPRVSPSPSCFIPGLQHCLPGSTYLAQVPVCSQCPSTGKRLLQLVVAMSALAVTMSVNASNLMYFPSTRRKSVNQTPKMEIPSDKFSRPAVIGLSGSCGSYPNSASAIKDLLMSVLSTSDGLKPPVISSETSSPGTDFQDRVMGYWEDNIDGELSADYHSDADSNEMLCRAQEDIRFTRNTALWDNSENQSPTSLPHNSPVQLTRFTDNAVSPQTVCKAQTDIRFTRNRASWDNAPCNSFAPLRRNSPVNHRRLSKRRFTPTLNTFSRMRHSTLLKSHSFTDEGFLASITSQVTSPSTDLEMAFGSFSSPDPPGLHFKMKHQSHISPFEKLTAPPQGASPISPTPTQDTCTFQRRSQSFPTIQQAVDSGLTPNIDTLTRSHSSQGLFRPTVDLEKENEHFYVADLIIAAFEKLKCNLTSPLPELVKVGRVESLCAFPTDVERRYYGRRKALSESAASTDSGYEGWAALQHTPTSEPISEQAGFVCPSEGESEDEYVVLELDDYEKAVTVSPCPRESVERSSYVPGSNSAEVTAQQLYRNFRKCWLQAEADCQMTASLNATKQNVVHKHDLMMEFESSANLVKEIKLKSKLRGSCEWAPPRFQIIFNIHPSWKRDDVVARQHFRCAGCGTEVEPRYNRRLRYCDYLGKYFCDCCHSYAESSIPARMLMKWDFSKYCVSNFAKQLIESIWLSPAFDVLSINPNLYTKVKELERVREQQEKLIHLKKLLMTCRFAESTLEKFEQVSCNLTEEQHLFSLDDLVQVKRGLLLPVLKDLVKTSMMHVQSCELCQAKGFICEFCQSSEVLFPFQTEVVKRCNVCRTCFHKRCFKLEGDCPKCQRIEARKQLLSAPTVSVEEDDLQSRHGDMDSCRNVS</sequence>
<dbReference type="GO" id="GO:0097352">
    <property type="term" value="P:autophagosome maturation"/>
    <property type="evidence" value="ECO:0007669"/>
    <property type="project" value="TreeGrafter"/>
</dbReference>
<dbReference type="AlphaFoldDB" id="A0AAV7NNA2"/>
<dbReference type="SMART" id="SM01175">
    <property type="entry name" value="DUF4206"/>
    <property type="match status" value="1"/>
</dbReference>
<dbReference type="Pfam" id="PF21054">
    <property type="entry name" value="RUBC_PIKBD"/>
    <property type="match status" value="1"/>
</dbReference>
<feature type="signal peptide" evidence="3">
    <location>
        <begin position="1"/>
        <end position="24"/>
    </location>
</feature>
<dbReference type="GO" id="GO:0061910">
    <property type="term" value="P:autophagosome-endosome fusion"/>
    <property type="evidence" value="ECO:0007669"/>
    <property type="project" value="TreeGrafter"/>
</dbReference>
<evidence type="ECO:0000313" key="6">
    <source>
        <dbReference type="Proteomes" id="UP001066276"/>
    </source>
</evidence>
<feature type="domain" description="Rubicon Homology" evidence="4">
    <location>
        <begin position="720"/>
        <end position="922"/>
    </location>
</feature>
<evidence type="ECO:0000256" key="3">
    <source>
        <dbReference type="SAM" id="SignalP"/>
    </source>
</evidence>
<dbReference type="GO" id="GO:1901981">
    <property type="term" value="F:phosphatidylinositol phosphate binding"/>
    <property type="evidence" value="ECO:0007669"/>
    <property type="project" value="TreeGrafter"/>
</dbReference>
<reference evidence="5" key="1">
    <citation type="journal article" date="2022" name="bioRxiv">
        <title>Sequencing and chromosome-scale assembly of the giantPleurodeles waltlgenome.</title>
        <authorList>
            <person name="Brown T."/>
            <person name="Elewa A."/>
            <person name="Iarovenko S."/>
            <person name="Subramanian E."/>
            <person name="Araus A.J."/>
            <person name="Petzold A."/>
            <person name="Susuki M."/>
            <person name="Suzuki K.-i.T."/>
            <person name="Hayashi T."/>
            <person name="Toyoda A."/>
            <person name="Oliveira C."/>
            <person name="Osipova E."/>
            <person name="Leigh N.D."/>
            <person name="Simon A."/>
            <person name="Yun M.H."/>
        </authorList>
    </citation>
    <scope>NUCLEOTIDE SEQUENCE</scope>
    <source>
        <strain evidence="5">20211129_DDA</strain>
        <tissue evidence="5">Liver</tissue>
    </source>
</reference>
<proteinExistence type="predicted"/>
<accession>A0AAV7NNA2</accession>
<dbReference type="Pfam" id="PF13901">
    <property type="entry name" value="RH_dom"/>
    <property type="match status" value="1"/>
</dbReference>
<evidence type="ECO:0000313" key="5">
    <source>
        <dbReference type="EMBL" id="KAJ1114688.1"/>
    </source>
</evidence>
<name>A0AAV7NNA2_PLEWA</name>
<feature type="chain" id="PRO_5044023598" description="Rubicon Homology domain-containing protein" evidence="3">
    <location>
        <begin position="25"/>
        <end position="951"/>
    </location>
</feature>
<feature type="compositionally biased region" description="Basic and acidic residues" evidence="2">
    <location>
        <begin position="66"/>
        <end position="80"/>
    </location>
</feature>
<organism evidence="5 6">
    <name type="scientific">Pleurodeles waltl</name>
    <name type="common">Iberian ribbed newt</name>
    <dbReference type="NCBI Taxonomy" id="8319"/>
    <lineage>
        <taxon>Eukaryota</taxon>
        <taxon>Metazoa</taxon>
        <taxon>Chordata</taxon>
        <taxon>Craniata</taxon>
        <taxon>Vertebrata</taxon>
        <taxon>Euteleostomi</taxon>
        <taxon>Amphibia</taxon>
        <taxon>Batrachia</taxon>
        <taxon>Caudata</taxon>
        <taxon>Salamandroidea</taxon>
        <taxon>Salamandridae</taxon>
        <taxon>Pleurodelinae</taxon>
        <taxon>Pleurodeles</taxon>
    </lineage>
</organism>
<protein>
    <recommendedName>
        <fullName evidence="4">Rubicon Homology domain-containing protein</fullName>
    </recommendedName>
</protein>
<evidence type="ECO:0000256" key="2">
    <source>
        <dbReference type="SAM" id="MobiDB-lite"/>
    </source>
</evidence>
<dbReference type="InterPro" id="IPR048569">
    <property type="entry name" value="RUBC_PIKBD"/>
</dbReference>
<dbReference type="EMBL" id="JANPWB010000012">
    <property type="protein sequence ID" value="KAJ1114688.1"/>
    <property type="molecule type" value="Genomic_DNA"/>
</dbReference>
<comment type="caution">
    <text evidence="5">The sequence shown here is derived from an EMBL/GenBank/DDBJ whole genome shotgun (WGS) entry which is preliminary data.</text>
</comment>
<dbReference type="GO" id="GO:0000421">
    <property type="term" value="C:autophagosome membrane"/>
    <property type="evidence" value="ECO:0007669"/>
    <property type="project" value="TreeGrafter"/>
</dbReference>
<gene>
    <name evidence="5" type="ORF">NDU88_002919</name>
</gene>
<dbReference type="InterPro" id="IPR025258">
    <property type="entry name" value="RH_dom"/>
</dbReference>
<keyword evidence="1" id="KW-0072">Autophagy</keyword>
<keyword evidence="6" id="KW-1185">Reference proteome</keyword>
<dbReference type="PANTHER" id="PTHR45971">
    <property type="entry name" value="PHOX (PX) DOMAIN-CONTAINING PROTEIN"/>
    <property type="match status" value="1"/>
</dbReference>
<keyword evidence="3" id="KW-0732">Signal</keyword>
<evidence type="ECO:0000256" key="1">
    <source>
        <dbReference type="ARBA" id="ARBA00023006"/>
    </source>
</evidence>
<dbReference type="Proteomes" id="UP001066276">
    <property type="component" value="Chromosome 8"/>
</dbReference>
<dbReference type="GO" id="GO:0061909">
    <property type="term" value="P:autophagosome-lysosome fusion"/>
    <property type="evidence" value="ECO:0007669"/>
    <property type="project" value="TreeGrafter"/>
</dbReference>
<evidence type="ECO:0000259" key="4">
    <source>
        <dbReference type="SMART" id="SM01175"/>
    </source>
</evidence>
<feature type="region of interest" description="Disordered" evidence="2">
    <location>
        <begin position="55"/>
        <end position="86"/>
    </location>
</feature>
<dbReference type="InterPro" id="IPR052428">
    <property type="entry name" value="Autophagy_HostDef_Reg"/>
</dbReference>